<feature type="transmembrane region" description="Helical" evidence="7">
    <location>
        <begin position="487"/>
        <end position="505"/>
    </location>
</feature>
<feature type="transmembrane region" description="Helical" evidence="7">
    <location>
        <begin position="111"/>
        <end position="133"/>
    </location>
</feature>
<proteinExistence type="inferred from homology"/>
<evidence type="ECO:0000256" key="7">
    <source>
        <dbReference type="SAM" id="Phobius"/>
    </source>
</evidence>
<keyword evidence="4 7" id="KW-1133">Transmembrane helix</keyword>
<feature type="transmembrane region" description="Helical" evidence="7">
    <location>
        <begin position="165"/>
        <end position="187"/>
    </location>
</feature>
<dbReference type="InterPro" id="IPR005828">
    <property type="entry name" value="MFS_sugar_transport-like"/>
</dbReference>
<sequence>MENKGKEMEHREVVVSGVDQEETVVHHDAANDDKRFLAAADATLREAESTWTVLKRNPRMVAVMLAVLLNGIIVGIENNMAGNMMGIQAFCRQFGHWSAADGEYVIPPHIISLWSACSSPFQLIGMVASGYVGDIVGRRPVLYSIILISICGALIESFVTTWQGWLGAKIVMLLATGLMQAGVGTYISEVAPRELRGVMLSTFNMFMNMGNLFAVLISYGAETTWSDVMDDKGFRVSLYVCVALPVVICLAELVFLVESPSWLVMHDRHDQARSSLKWLYPKASEEQLGLFISEIEYTLAKEKELAVEAKNTSFLDCFKKTDARRSFCAIFPALSQPLCGNMLCGPYVTYFLAMVGFTNSLQVTAIILCMPPFFLENSPRSSPADVKAIGFACNIVVYFIIDNKRVGRWAILFWGLVLMFIGDMGIGIVGSVKPDVKTSNAASGLVIFFTSVLVCGSVSGPGAVGWTYTGESGSIRLRAKTNTLGNLGNAAVSWVFASTISYIVTDIGLNSGYLFAGFAAVSVVITYLFIPDFTGRSFAQVDELFSRRIPARKFSSTEEEEEEEEEENSKSIYHLHSRRTTTYTTIK</sequence>
<dbReference type="Proteomes" id="UP000184188">
    <property type="component" value="Unassembled WGS sequence"/>
</dbReference>
<gene>
    <name evidence="9" type="ORF">ASPZODRAFT_162942</name>
</gene>
<evidence type="ECO:0000256" key="4">
    <source>
        <dbReference type="ARBA" id="ARBA00022989"/>
    </source>
</evidence>
<dbReference type="Pfam" id="PF00083">
    <property type="entry name" value="Sugar_tr"/>
    <property type="match status" value="2"/>
</dbReference>
<dbReference type="AlphaFoldDB" id="A0A1L9SV40"/>
<dbReference type="GeneID" id="34613064"/>
<comment type="subcellular location">
    <subcellularLocation>
        <location evidence="1">Membrane</location>
        <topology evidence="1">Multi-pass membrane protein</topology>
    </subcellularLocation>
</comment>
<feature type="compositionally biased region" description="Acidic residues" evidence="6">
    <location>
        <begin position="557"/>
        <end position="567"/>
    </location>
</feature>
<evidence type="ECO:0000256" key="3">
    <source>
        <dbReference type="ARBA" id="ARBA00022692"/>
    </source>
</evidence>
<dbReference type="PANTHER" id="PTHR48022:SF41">
    <property type="entry name" value="MAJOR FACILITATOR SUPERFAMILY (MFS) PROFILE DOMAIN-CONTAINING PROTEIN"/>
    <property type="match status" value="1"/>
</dbReference>
<feature type="transmembrane region" description="Helical" evidence="7">
    <location>
        <begin position="441"/>
        <end position="466"/>
    </location>
</feature>
<dbReference type="EMBL" id="KV878336">
    <property type="protein sequence ID" value="OJJ51058.1"/>
    <property type="molecule type" value="Genomic_DNA"/>
</dbReference>
<feature type="transmembrane region" description="Helical" evidence="7">
    <location>
        <begin position="386"/>
        <end position="402"/>
    </location>
</feature>
<comment type="similarity">
    <text evidence="2">Belongs to the major facilitator superfamily. Sugar transporter (TC 2.A.1.1) family.</text>
</comment>
<feature type="domain" description="Major facilitator superfamily (MFS) profile" evidence="8">
    <location>
        <begin position="63"/>
        <end position="534"/>
    </location>
</feature>
<evidence type="ECO:0000256" key="6">
    <source>
        <dbReference type="SAM" id="MobiDB-lite"/>
    </source>
</evidence>
<dbReference type="PROSITE" id="PS50850">
    <property type="entry name" value="MFS"/>
    <property type="match status" value="1"/>
</dbReference>
<dbReference type="InterPro" id="IPR050360">
    <property type="entry name" value="MFS_Sugar_Transporters"/>
</dbReference>
<feature type="transmembrane region" description="Helical" evidence="7">
    <location>
        <begin position="236"/>
        <end position="257"/>
    </location>
</feature>
<feature type="transmembrane region" description="Helical" evidence="7">
    <location>
        <begin position="199"/>
        <end position="221"/>
    </location>
</feature>
<evidence type="ECO:0000313" key="9">
    <source>
        <dbReference type="EMBL" id="OJJ51058.1"/>
    </source>
</evidence>
<keyword evidence="5 7" id="KW-0472">Membrane</keyword>
<accession>A0A1L9SV40</accession>
<keyword evidence="10" id="KW-1185">Reference proteome</keyword>
<evidence type="ECO:0000256" key="2">
    <source>
        <dbReference type="ARBA" id="ARBA00010992"/>
    </source>
</evidence>
<evidence type="ECO:0000256" key="1">
    <source>
        <dbReference type="ARBA" id="ARBA00004141"/>
    </source>
</evidence>
<feature type="transmembrane region" description="Helical" evidence="7">
    <location>
        <begin position="511"/>
        <end position="530"/>
    </location>
</feature>
<feature type="transmembrane region" description="Helical" evidence="7">
    <location>
        <begin position="140"/>
        <end position="159"/>
    </location>
</feature>
<organism evidence="9 10">
    <name type="scientific">Penicilliopsis zonata CBS 506.65</name>
    <dbReference type="NCBI Taxonomy" id="1073090"/>
    <lineage>
        <taxon>Eukaryota</taxon>
        <taxon>Fungi</taxon>
        <taxon>Dikarya</taxon>
        <taxon>Ascomycota</taxon>
        <taxon>Pezizomycotina</taxon>
        <taxon>Eurotiomycetes</taxon>
        <taxon>Eurotiomycetidae</taxon>
        <taxon>Eurotiales</taxon>
        <taxon>Aspergillaceae</taxon>
        <taxon>Penicilliopsis</taxon>
    </lineage>
</organism>
<name>A0A1L9SV40_9EURO</name>
<protein>
    <recommendedName>
        <fullName evidence="8">Major facilitator superfamily (MFS) profile domain-containing protein</fullName>
    </recommendedName>
</protein>
<dbReference type="SUPFAM" id="SSF103473">
    <property type="entry name" value="MFS general substrate transporter"/>
    <property type="match status" value="1"/>
</dbReference>
<keyword evidence="3 7" id="KW-0812">Transmembrane</keyword>
<dbReference type="VEuPathDB" id="FungiDB:ASPZODRAFT_162942"/>
<reference evidence="10" key="1">
    <citation type="journal article" date="2017" name="Genome Biol.">
        <title>Comparative genomics reveals high biological diversity and specific adaptations in the industrially and medically important fungal genus Aspergillus.</title>
        <authorList>
            <person name="de Vries R.P."/>
            <person name="Riley R."/>
            <person name="Wiebenga A."/>
            <person name="Aguilar-Osorio G."/>
            <person name="Amillis S."/>
            <person name="Uchima C.A."/>
            <person name="Anderluh G."/>
            <person name="Asadollahi M."/>
            <person name="Askin M."/>
            <person name="Barry K."/>
            <person name="Battaglia E."/>
            <person name="Bayram O."/>
            <person name="Benocci T."/>
            <person name="Braus-Stromeyer S.A."/>
            <person name="Caldana C."/>
            <person name="Canovas D."/>
            <person name="Cerqueira G.C."/>
            <person name="Chen F."/>
            <person name="Chen W."/>
            <person name="Choi C."/>
            <person name="Clum A."/>
            <person name="Dos Santos R.A."/>
            <person name="Damasio A.R."/>
            <person name="Diallinas G."/>
            <person name="Emri T."/>
            <person name="Fekete E."/>
            <person name="Flipphi M."/>
            <person name="Freyberg S."/>
            <person name="Gallo A."/>
            <person name="Gournas C."/>
            <person name="Habgood R."/>
            <person name="Hainaut M."/>
            <person name="Harispe M.L."/>
            <person name="Henrissat B."/>
            <person name="Hilden K.S."/>
            <person name="Hope R."/>
            <person name="Hossain A."/>
            <person name="Karabika E."/>
            <person name="Karaffa L."/>
            <person name="Karanyi Z."/>
            <person name="Krasevec N."/>
            <person name="Kuo A."/>
            <person name="Kusch H."/>
            <person name="LaButti K."/>
            <person name="Lagendijk E.L."/>
            <person name="Lapidus A."/>
            <person name="Levasseur A."/>
            <person name="Lindquist E."/>
            <person name="Lipzen A."/>
            <person name="Logrieco A.F."/>
            <person name="MacCabe A."/>
            <person name="Maekelae M.R."/>
            <person name="Malavazi I."/>
            <person name="Melin P."/>
            <person name="Meyer V."/>
            <person name="Mielnichuk N."/>
            <person name="Miskei M."/>
            <person name="Molnar A.P."/>
            <person name="Mule G."/>
            <person name="Ngan C.Y."/>
            <person name="Orejas M."/>
            <person name="Orosz E."/>
            <person name="Ouedraogo J.P."/>
            <person name="Overkamp K.M."/>
            <person name="Park H.-S."/>
            <person name="Perrone G."/>
            <person name="Piumi F."/>
            <person name="Punt P.J."/>
            <person name="Ram A.F."/>
            <person name="Ramon A."/>
            <person name="Rauscher S."/>
            <person name="Record E."/>
            <person name="Riano-Pachon D.M."/>
            <person name="Robert V."/>
            <person name="Roehrig J."/>
            <person name="Ruller R."/>
            <person name="Salamov A."/>
            <person name="Salih N.S."/>
            <person name="Samson R.A."/>
            <person name="Sandor E."/>
            <person name="Sanguinetti M."/>
            <person name="Schuetze T."/>
            <person name="Sepcic K."/>
            <person name="Shelest E."/>
            <person name="Sherlock G."/>
            <person name="Sophianopoulou V."/>
            <person name="Squina F.M."/>
            <person name="Sun H."/>
            <person name="Susca A."/>
            <person name="Todd R.B."/>
            <person name="Tsang A."/>
            <person name="Unkles S.E."/>
            <person name="van de Wiele N."/>
            <person name="van Rossen-Uffink D."/>
            <person name="Oliveira J.V."/>
            <person name="Vesth T.C."/>
            <person name="Visser J."/>
            <person name="Yu J.-H."/>
            <person name="Zhou M."/>
            <person name="Andersen M.R."/>
            <person name="Archer D.B."/>
            <person name="Baker S.E."/>
            <person name="Benoit I."/>
            <person name="Brakhage A.A."/>
            <person name="Braus G.H."/>
            <person name="Fischer R."/>
            <person name="Frisvad J.C."/>
            <person name="Goldman G.H."/>
            <person name="Houbraken J."/>
            <person name="Oakley B."/>
            <person name="Pocsi I."/>
            <person name="Scazzocchio C."/>
            <person name="Seiboth B."/>
            <person name="vanKuyk P.A."/>
            <person name="Wortman J."/>
            <person name="Dyer P.S."/>
            <person name="Grigoriev I.V."/>
        </authorList>
    </citation>
    <scope>NUCLEOTIDE SEQUENCE [LARGE SCALE GENOMIC DNA]</scope>
    <source>
        <strain evidence="10">CBS 506.65</strain>
    </source>
</reference>
<dbReference type="InterPro" id="IPR036259">
    <property type="entry name" value="MFS_trans_sf"/>
</dbReference>
<evidence type="ECO:0000313" key="10">
    <source>
        <dbReference type="Proteomes" id="UP000184188"/>
    </source>
</evidence>
<feature type="transmembrane region" description="Helical" evidence="7">
    <location>
        <begin position="60"/>
        <end position="76"/>
    </location>
</feature>
<dbReference type="RefSeq" id="XP_022585568.1">
    <property type="nucleotide sequence ID" value="XM_022726600.1"/>
</dbReference>
<dbReference type="Gene3D" id="1.20.1250.20">
    <property type="entry name" value="MFS general substrate transporter like domains"/>
    <property type="match status" value="1"/>
</dbReference>
<feature type="transmembrane region" description="Helical" evidence="7">
    <location>
        <begin position="350"/>
        <end position="374"/>
    </location>
</feature>
<feature type="transmembrane region" description="Helical" evidence="7">
    <location>
        <begin position="409"/>
        <end position="429"/>
    </location>
</feature>
<evidence type="ECO:0000259" key="8">
    <source>
        <dbReference type="PROSITE" id="PS50850"/>
    </source>
</evidence>
<feature type="region of interest" description="Disordered" evidence="6">
    <location>
        <begin position="555"/>
        <end position="587"/>
    </location>
</feature>
<evidence type="ECO:0000256" key="5">
    <source>
        <dbReference type="ARBA" id="ARBA00023136"/>
    </source>
</evidence>
<dbReference type="GO" id="GO:0016020">
    <property type="term" value="C:membrane"/>
    <property type="evidence" value="ECO:0007669"/>
    <property type="project" value="UniProtKB-SubCell"/>
</dbReference>
<dbReference type="GO" id="GO:0005351">
    <property type="term" value="F:carbohydrate:proton symporter activity"/>
    <property type="evidence" value="ECO:0007669"/>
    <property type="project" value="TreeGrafter"/>
</dbReference>
<dbReference type="PANTHER" id="PTHR48022">
    <property type="entry name" value="PLASTIDIC GLUCOSE TRANSPORTER 4"/>
    <property type="match status" value="1"/>
</dbReference>
<dbReference type="OrthoDB" id="6612291at2759"/>
<dbReference type="InterPro" id="IPR020846">
    <property type="entry name" value="MFS_dom"/>
</dbReference>